<dbReference type="RefSeq" id="WP_080915943.1">
    <property type="nucleotide sequence ID" value="NZ_CP020472.1"/>
</dbReference>
<feature type="transmembrane region" description="Helical" evidence="1">
    <location>
        <begin position="31"/>
        <end position="49"/>
    </location>
</feature>
<name>A0ABM6JMK1_9GAMM</name>
<dbReference type="Pfam" id="PF12679">
    <property type="entry name" value="ABC2_membrane_2"/>
    <property type="match status" value="1"/>
</dbReference>
<feature type="transmembrane region" description="Helical" evidence="1">
    <location>
        <begin position="130"/>
        <end position="156"/>
    </location>
</feature>
<organism evidence="2 3">
    <name type="scientific">Shewanella japonica</name>
    <dbReference type="NCBI Taxonomy" id="93973"/>
    <lineage>
        <taxon>Bacteria</taxon>
        <taxon>Pseudomonadati</taxon>
        <taxon>Pseudomonadota</taxon>
        <taxon>Gammaproteobacteria</taxon>
        <taxon>Alteromonadales</taxon>
        <taxon>Shewanellaceae</taxon>
        <taxon>Shewanella</taxon>
    </lineage>
</organism>
<keyword evidence="1" id="KW-0472">Membrane</keyword>
<feature type="transmembrane region" description="Helical" evidence="1">
    <location>
        <begin position="168"/>
        <end position="192"/>
    </location>
</feature>
<feature type="transmembrane region" description="Helical" evidence="1">
    <location>
        <begin position="86"/>
        <end position="109"/>
    </location>
</feature>
<gene>
    <name evidence="2" type="ORF">SJ2017_2407</name>
</gene>
<keyword evidence="3" id="KW-1185">Reference proteome</keyword>
<protein>
    <submittedName>
        <fullName evidence="2">ABC-2 type transporter</fullName>
    </submittedName>
</protein>
<dbReference type="EMBL" id="CP020472">
    <property type="protein sequence ID" value="ARD22697.1"/>
    <property type="molecule type" value="Genomic_DNA"/>
</dbReference>
<accession>A0ABM6JMK1</accession>
<reference evidence="2 3" key="1">
    <citation type="submission" date="2017-03" db="EMBL/GenBank/DDBJ databases">
        <title>Genome sequencing of Shewanella japonica KCTC 22435.</title>
        <authorList>
            <person name="Kim K.M."/>
        </authorList>
    </citation>
    <scope>NUCLEOTIDE SEQUENCE [LARGE SCALE GENOMIC DNA]</scope>
    <source>
        <strain evidence="2 3">KCTC 22435</strain>
    </source>
</reference>
<keyword evidence="1" id="KW-0812">Transmembrane</keyword>
<evidence type="ECO:0000313" key="2">
    <source>
        <dbReference type="EMBL" id="ARD22697.1"/>
    </source>
</evidence>
<keyword evidence="1" id="KW-1133">Transmembrane helix</keyword>
<evidence type="ECO:0000256" key="1">
    <source>
        <dbReference type="SAM" id="Phobius"/>
    </source>
</evidence>
<sequence>MDSTPSSSSLRQTWLIASYEVSKRFTNTKGIAALIAFSLLWTIILLYPVQSASVYMLEPGFKELVQHIYGPDALNQLFSWKVAEFAVFWCIALYVFPMFSIFISADQFSSDKQRGSFRFLSLRVSRDSIFFGRFLGQMLIQSCLLLLTILATIVLVLSRDTGLFMDALVSAVSVFINVFIALLPYTAVMAVLSWYASSARQASIYAIILGLVSFILIAIINSQLPALSFLSWAIPGSQLSLMIDTQGLQSLMYAPIPLIQAVAILIAGRIYMQRSAL</sequence>
<feature type="transmembrane region" description="Helical" evidence="1">
    <location>
        <begin position="252"/>
        <end position="272"/>
    </location>
</feature>
<proteinExistence type="predicted"/>
<evidence type="ECO:0000313" key="3">
    <source>
        <dbReference type="Proteomes" id="UP000191820"/>
    </source>
</evidence>
<dbReference type="Proteomes" id="UP000191820">
    <property type="component" value="Chromosome"/>
</dbReference>
<feature type="transmembrane region" description="Helical" evidence="1">
    <location>
        <begin position="204"/>
        <end position="232"/>
    </location>
</feature>